<evidence type="ECO:0000313" key="3">
    <source>
        <dbReference type="Proteomes" id="UP001500190"/>
    </source>
</evidence>
<feature type="signal peptide" evidence="1">
    <location>
        <begin position="1"/>
        <end position="40"/>
    </location>
</feature>
<organism evidence="2 3">
    <name type="scientific">Kribbella karoonensis</name>
    <dbReference type="NCBI Taxonomy" id="324851"/>
    <lineage>
        <taxon>Bacteria</taxon>
        <taxon>Bacillati</taxon>
        <taxon>Actinomycetota</taxon>
        <taxon>Actinomycetes</taxon>
        <taxon>Propionibacteriales</taxon>
        <taxon>Kribbellaceae</taxon>
        <taxon>Kribbella</taxon>
    </lineage>
</organism>
<gene>
    <name evidence="2" type="ORF">GCM10009742_15420</name>
</gene>
<dbReference type="Proteomes" id="UP001500190">
    <property type="component" value="Unassembled WGS sequence"/>
</dbReference>
<evidence type="ECO:0000256" key="1">
    <source>
        <dbReference type="SAM" id="SignalP"/>
    </source>
</evidence>
<keyword evidence="3" id="KW-1185">Reference proteome</keyword>
<reference evidence="3" key="1">
    <citation type="journal article" date="2019" name="Int. J. Syst. Evol. Microbiol.">
        <title>The Global Catalogue of Microorganisms (GCM) 10K type strain sequencing project: providing services to taxonomists for standard genome sequencing and annotation.</title>
        <authorList>
            <consortium name="The Broad Institute Genomics Platform"/>
            <consortium name="The Broad Institute Genome Sequencing Center for Infectious Disease"/>
            <person name="Wu L."/>
            <person name="Ma J."/>
        </authorList>
    </citation>
    <scope>NUCLEOTIDE SEQUENCE [LARGE SCALE GENOMIC DNA]</scope>
    <source>
        <strain evidence="3">JCM 14304</strain>
    </source>
</reference>
<dbReference type="EMBL" id="BAAAND010000003">
    <property type="protein sequence ID" value="GAA1573464.1"/>
    <property type="molecule type" value="Genomic_DNA"/>
</dbReference>
<proteinExistence type="predicted"/>
<feature type="chain" id="PRO_5046337641" description="Secreted protein" evidence="1">
    <location>
        <begin position="41"/>
        <end position="94"/>
    </location>
</feature>
<sequence length="94" mass="10257">MQPDSRETGTYMKNRRLFTAAAVLLATAGTSIGVTTSAYAAGPPQSGGYYSTLEHCLGQGRWQLATRPNDWSDYYCKGTGPGANDPWQLWLVPR</sequence>
<name>A0ABP4P4E3_9ACTN</name>
<accession>A0ABP4P4E3</accession>
<evidence type="ECO:0000313" key="2">
    <source>
        <dbReference type="EMBL" id="GAA1573464.1"/>
    </source>
</evidence>
<keyword evidence="1" id="KW-0732">Signal</keyword>
<comment type="caution">
    <text evidence="2">The sequence shown here is derived from an EMBL/GenBank/DDBJ whole genome shotgun (WGS) entry which is preliminary data.</text>
</comment>
<protein>
    <recommendedName>
        <fullName evidence="4">Secreted protein</fullName>
    </recommendedName>
</protein>
<evidence type="ECO:0008006" key="4">
    <source>
        <dbReference type="Google" id="ProtNLM"/>
    </source>
</evidence>